<dbReference type="InterPro" id="IPR013974">
    <property type="entry name" value="SAF"/>
</dbReference>
<dbReference type="PANTHER" id="PTHR30536:SF5">
    <property type="entry name" value="ALTRONATE DEHYDRATASE"/>
    <property type="match status" value="1"/>
</dbReference>
<dbReference type="Pfam" id="PF20629">
    <property type="entry name" value="GD_AH_C"/>
    <property type="match status" value="1"/>
</dbReference>
<comment type="similarity">
    <text evidence="1">Belongs to the UxaA family.</text>
</comment>
<dbReference type="CDD" id="cd11613">
    <property type="entry name" value="SAF_AH_GD"/>
    <property type="match status" value="1"/>
</dbReference>
<evidence type="ECO:0000313" key="4">
    <source>
        <dbReference type="EMBL" id="SHJ59336.1"/>
    </source>
</evidence>
<dbReference type="RefSeq" id="WP_073135967.1">
    <property type="nucleotide sequence ID" value="NZ_FQZF01000016.1"/>
</dbReference>
<keyword evidence="5" id="KW-1185">Reference proteome</keyword>
<evidence type="ECO:0000259" key="3">
    <source>
        <dbReference type="SMART" id="SM00858"/>
    </source>
</evidence>
<name>A0A1M6KK89_9PROT</name>
<keyword evidence="2" id="KW-0456">Lyase</keyword>
<sequence length="503" mass="52725">MSQILRLDPRDHVVVARRALPAGERLDGEGVTALEEVPAGHKLATRAVAVGEVVLRGGLPIGTASGPIAAGQRLRASDLSPAGVPPSGLFPRRGAGPLEPAGPATFRGFVREDGRVGTRNIIGVFVVGNCGATAARQAADWFDEERLADFPNVDGVVPYIHEIGCGMEMTGEPMDLLRRTLSGFIRNPNTAGAVVVALGCERNNLKVFLEQEKLAVGERLHTVVLQEVGGVKKAVEAAKGMVQSMLPAADAARRQEVPASHLVLGLQCGAPDGFTGLSANPALGVAVDLLIRAGGTAILSETPEVLMMEEAFLARAETPALAEALRARLDWWREYNRGKDTQLNGVLDRGHAAAGLASVLEKSMDGALKAGTAPISGVFRYGERVTGPGLVFMDTPDYDPVSVTGQIAGGATLIAMTTGRGTPFGSLPAPTLKIASNSETFARMPDDIDLDCGPVLDGTVGMEEMGRRIFKALLRHASGEKTKGEIEGAGESEFVPWPIGVFA</sequence>
<dbReference type="InterPro" id="IPR048332">
    <property type="entry name" value="GD_AH_C"/>
</dbReference>
<gene>
    <name evidence="4" type="ORF">SAMN02745194_02932</name>
</gene>
<dbReference type="Pfam" id="PF08666">
    <property type="entry name" value="SAF"/>
    <property type="match status" value="1"/>
</dbReference>
<organism evidence="4 5">
    <name type="scientific">Muricoccus roseus</name>
    <dbReference type="NCBI Taxonomy" id="198092"/>
    <lineage>
        <taxon>Bacteria</taxon>
        <taxon>Pseudomonadati</taxon>
        <taxon>Pseudomonadota</taxon>
        <taxon>Alphaproteobacteria</taxon>
        <taxon>Acetobacterales</taxon>
        <taxon>Roseomonadaceae</taxon>
        <taxon>Muricoccus</taxon>
    </lineage>
</organism>
<dbReference type="GO" id="GO:0016829">
    <property type="term" value="F:lyase activity"/>
    <property type="evidence" value="ECO:0007669"/>
    <property type="project" value="UniProtKB-KW"/>
</dbReference>
<evidence type="ECO:0000313" key="5">
    <source>
        <dbReference type="Proteomes" id="UP000184387"/>
    </source>
</evidence>
<evidence type="ECO:0000256" key="2">
    <source>
        <dbReference type="ARBA" id="ARBA00023239"/>
    </source>
</evidence>
<dbReference type="AlphaFoldDB" id="A0A1M6KK89"/>
<dbReference type="EMBL" id="FQZF01000016">
    <property type="protein sequence ID" value="SHJ59336.1"/>
    <property type="molecule type" value="Genomic_DNA"/>
</dbReference>
<accession>A0A1M6KK89</accession>
<keyword evidence="4" id="KW-0378">Hydrolase</keyword>
<protein>
    <submittedName>
        <fullName evidence="4">Altronate hydrolase</fullName>
    </submittedName>
</protein>
<feature type="domain" description="SAF" evidence="3">
    <location>
        <begin position="11"/>
        <end position="80"/>
    </location>
</feature>
<evidence type="ECO:0000256" key="1">
    <source>
        <dbReference type="ARBA" id="ARBA00010986"/>
    </source>
</evidence>
<proteinExistence type="inferred from homology"/>
<dbReference type="STRING" id="198092.SAMN02745194_02932"/>
<reference evidence="4 5" key="1">
    <citation type="submission" date="2016-11" db="EMBL/GenBank/DDBJ databases">
        <authorList>
            <person name="Jaros S."/>
            <person name="Januszkiewicz K."/>
            <person name="Wedrychowicz H."/>
        </authorList>
    </citation>
    <scope>NUCLEOTIDE SEQUENCE [LARGE SCALE GENOMIC DNA]</scope>
    <source>
        <strain evidence="4 5">DSM 14916</strain>
    </source>
</reference>
<dbReference type="GO" id="GO:0019698">
    <property type="term" value="P:D-galacturonate catabolic process"/>
    <property type="evidence" value="ECO:0007669"/>
    <property type="project" value="TreeGrafter"/>
</dbReference>
<dbReference type="SMART" id="SM00858">
    <property type="entry name" value="SAF"/>
    <property type="match status" value="1"/>
</dbReference>
<dbReference type="Proteomes" id="UP000184387">
    <property type="component" value="Unassembled WGS sequence"/>
</dbReference>
<dbReference type="InterPro" id="IPR052172">
    <property type="entry name" value="UxaA_altronate/galactarate_dh"/>
</dbReference>
<dbReference type="InterPro" id="IPR044144">
    <property type="entry name" value="SAF_UxaA/GarD"/>
</dbReference>
<dbReference type="Gene3D" id="2.30.130.110">
    <property type="match status" value="1"/>
</dbReference>
<dbReference type="PANTHER" id="PTHR30536">
    <property type="entry name" value="ALTRONATE/GALACTARATE DEHYDRATASE"/>
    <property type="match status" value="1"/>
</dbReference>
<dbReference type="Pfam" id="PF04295">
    <property type="entry name" value="GD_AH_second"/>
    <property type="match status" value="1"/>
</dbReference>
<dbReference type="InterPro" id="IPR007392">
    <property type="entry name" value="GD_AH_second"/>
</dbReference>
<dbReference type="GO" id="GO:0016787">
    <property type="term" value="F:hydrolase activity"/>
    <property type="evidence" value="ECO:0007669"/>
    <property type="project" value="UniProtKB-KW"/>
</dbReference>
<dbReference type="OrthoDB" id="9804574at2"/>